<feature type="signal peptide" evidence="1">
    <location>
        <begin position="1"/>
        <end position="18"/>
    </location>
</feature>
<organism evidence="3 4">
    <name type="scientific">Bdellovibrio reynosensis</name>
    <dbReference type="NCBI Taxonomy" id="2835041"/>
    <lineage>
        <taxon>Bacteria</taxon>
        <taxon>Pseudomonadati</taxon>
        <taxon>Bdellovibrionota</taxon>
        <taxon>Bdellovibrionia</taxon>
        <taxon>Bdellovibrionales</taxon>
        <taxon>Pseudobdellovibrionaceae</taxon>
        <taxon>Bdellovibrio</taxon>
    </lineage>
</organism>
<protein>
    <submittedName>
        <fullName evidence="3">Carboxymuconolactone decarboxylase family protein</fullName>
    </submittedName>
</protein>
<dbReference type="InterPro" id="IPR004675">
    <property type="entry name" value="AhpD_core"/>
</dbReference>
<dbReference type="InterPro" id="IPR003779">
    <property type="entry name" value="CMD-like"/>
</dbReference>
<dbReference type="InterPro" id="IPR029032">
    <property type="entry name" value="AhpD-like"/>
</dbReference>
<accession>A0ABY4C4P3</accession>
<evidence type="ECO:0000259" key="2">
    <source>
        <dbReference type="Pfam" id="PF02627"/>
    </source>
</evidence>
<dbReference type="EMBL" id="CP093442">
    <property type="protein sequence ID" value="UOE99822.1"/>
    <property type="molecule type" value="Genomic_DNA"/>
</dbReference>
<name>A0ABY4C4P3_9BACT</name>
<dbReference type="PANTHER" id="PTHR33930">
    <property type="entry name" value="ALKYL HYDROPEROXIDE REDUCTASE AHPD"/>
    <property type="match status" value="1"/>
</dbReference>
<feature type="domain" description="Carboxymuconolactone decarboxylase-like" evidence="2">
    <location>
        <begin position="56"/>
        <end position="126"/>
    </location>
</feature>
<dbReference type="Gene3D" id="1.20.1290.10">
    <property type="entry name" value="AhpD-like"/>
    <property type="match status" value="2"/>
</dbReference>
<keyword evidence="4" id="KW-1185">Reference proteome</keyword>
<evidence type="ECO:0000313" key="3">
    <source>
        <dbReference type="EMBL" id="UOE99822.1"/>
    </source>
</evidence>
<dbReference type="NCBIfam" id="TIGR00778">
    <property type="entry name" value="ahpD_dom"/>
    <property type="match status" value="2"/>
</dbReference>
<dbReference type="SUPFAM" id="SSF69118">
    <property type="entry name" value="AhpD-like"/>
    <property type="match status" value="2"/>
</dbReference>
<sequence length="303" mass="33679">MKKWILLVICSIAFSAYAAEKVKVSAEQTQVYDDIKQTLGMVPTFMKEYPAEGIAGAWEEFKGIQLSPNTALDGKTKELIGLAVSSQIPCRYCIYFHKKALAFHGAKPEDIRLAIAIAGFTRKWSANLYGNLYDAEVFRKDIDRMVAATAKMPQQTEVKEPVQVTDAQSAYKEIEKTFGFVPAFLRNYPEAGIAGAWKNFRDMNANPNTSLSPKTKDLISLAVSSQIPCDYCTYADTRFATANGASPQEIKEAVALAGIVRNWSTVLNGVRQDEKAFENEVNQIFKYLDKSKAMPPKKVSQSK</sequence>
<dbReference type="PANTHER" id="PTHR33930:SF2">
    <property type="entry name" value="BLR3452 PROTEIN"/>
    <property type="match status" value="1"/>
</dbReference>
<feature type="domain" description="Carboxymuconolactone decarboxylase-like" evidence="2">
    <location>
        <begin position="196"/>
        <end position="270"/>
    </location>
</feature>
<dbReference type="RefSeq" id="WP_243535143.1">
    <property type="nucleotide sequence ID" value="NZ_CP093442.1"/>
</dbReference>
<evidence type="ECO:0000313" key="4">
    <source>
        <dbReference type="Proteomes" id="UP000830116"/>
    </source>
</evidence>
<evidence type="ECO:0000256" key="1">
    <source>
        <dbReference type="SAM" id="SignalP"/>
    </source>
</evidence>
<proteinExistence type="predicted"/>
<feature type="chain" id="PRO_5045385679" evidence="1">
    <location>
        <begin position="19"/>
        <end position="303"/>
    </location>
</feature>
<keyword evidence="1" id="KW-0732">Signal</keyword>
<dbReference type="Proteomes" id="UP000830116">
    <property type="component" value="Chromosome"/>
</dbReference>
<dbReference type="Pfam" id="PF02627">
    <property type="entry name" value="CMD"/>
    <property type="match status" value="2"/>
</dbReference>
<gene>
    <name evidence="3" type="ORF">MNR06_08950</name>
</gene>
<reference evidence="3" key="1">
    <citation type="submission" date="2022-03" db="EMBL/GenBank/DDBJ databases">
        <title>Genome Identification and Characterization of new species Bdellovibrio reynosense LBG001 sp. nov. from a Mexico soil sample.</title>
        <authorList>
            <person name="Camilli A."/>
            <person name="Ajao Y."/>
            <person name="Guo X."/>
        </authorList>
    </citation>
    <scope>NUCLEOTIDE SEQUENCE</scope>
    <source>
        <strain evidence="3">LBG001</strain>
    </source>
</reference>